<keyword evidence="1" id="KW-0472">Membrane</keyword>
<comment type="caution">
    <text evidence="2">The sequence shown here is derived from an EMBL/GenBank/DDBJ whole genome shotgun (WGS) entry which is preliminary data.</text>
</comment>
<keyword evidence="1" id="KW-0812">Transmembrane</keyword>
<proteinExistence type="predicted"/>
<reference evidence="2 3" key="1">
    <citation type="submission" date="2018-11" db="EMBL/GenBank/DDBJ databases">
        <title>Draft genome analysis of Rheinheimera mesophila isolated from an industrial waste site.</title>
        <authorList>
            <person name="Yu Q."/>
            <person name="Qi Y."/>
            <person name="Zhang H."/>
            <person name="Lu Y."/>
            <person name="Pu J."/>
        </authorList>
    </citation>
    <scope>NUCLEOTIDE SEQUENCE [LARGE SCALE GENOMIC DNA]</scope>
    <source>
        <strain evidence="2 3">IITR13</strain>
    </source>
</reference>
<evidence type="ECO:0000313" key="2">
    <source>
        <dbReference type="EMBL" id="RRJ22732.1"/>
    </source>
</evidence>
<dbReference type="AlphaFoldDB" id="A0A3P3QNB4"/>
<protein>
    <submittedName>
        <fullName evidence="2">Uncharacterized protein</fullName>
    </submittedName>
</protein>
<dbReference type="RefSeq" id="WP_046521554.1">
    <property type="nucleotide sequence ID" value="NZ_LAVS01000098.1"/>
</dbReference>
<dbReference type="OrthoDB" id="5892503at2"/>
<sequence length="89" mass="10198">MEVKPDVSNWILVFIGFIGLALTIIVPMVASIYRAQKATDKDLSKHQIHVAETYATKHDIRELGERMERQMKDGFENLKQLLTRNKDAA</sequence>
<keyword evidence="1" id="KW-1133">Transmembrane helix</keyword>
<dbReference type="EMBL" id="RRCF01000001">
    <property type="protein sequence ID" value="RRJ22732.1"/>
    <property type="molecule type" value="Genomic_DNA"/>
</dbReference>
<accession>A0A3P3QNB4</accession>
<evidence type="ECO:0000256" key="1">
    <source>
        <dbReference type="SAM" id="Phobius"/>
    </source>
</evidence>
<name>A0A3P3QNB4_9GAMM</name>
<organism evidence="2 3">
    <name type="scientific">Rheinheimera mesophila</name>
    <dbReference type="NCBI Taxonomy" id="1547515"/>
    <lineage>
        <taxon>Bacteria</taxon>
        <taxon>Pseudomonadati</taxon>
        <taxon>Pseudomonadota</taxon>
        <taxon>Gammaproteobacteria</taxon>
        <taxon>Chromatiales</taxon>
        <taxon>Chromatiaceae</taxon>
        <taxon>Rheinheimera</taxon>
    </lineage>
</organism>
<gene>
    <name evidence="2" type="ORF">EIK76_01205</name>
</gene>
<evidence type="ECO:0000313" key="3">
    <source>
        <dbReference type="Proteomes" id="UP000276260"/>
    </source>
</evidence>
<feature type="transmembrane region" description="Helical" evidence="1">
    <location>
        <begin position="12"/>
        <end position="33"/>
    </location>
</feature>
<keyword evidence="3" id="KW-1185">Reference proteome</keyword>
<dbReference type="Proteomes" id="UP000276260">
    <property type="component" value="Unassembled WGS sequence"/>
</dbReference>